<evidence type="ECO:0000256" key="1">
    <source>
        <dbReference type="SAM" id="Phobius"/>
    </source>
</evidence>
<feature type="transmembrane region" description="Helical" evidence="1">
    <location>
        <begin position="12"/>
        <end position="34"/>
    </location>
</feature>
<accession>A0A2N6LMS5</accession>
<keyword evidence="1" id="KW-1133">Transmembrane helix</keyword>
<feature type="non-terminal residue" evidence="2">
    <location>
        <position position="60"/>
    </location>
</feature>
<keyword evidence="1" id="KW-0812">Transmembrane</keyword>
<dbReference type="AlphaFoldDB" id="A0A2N6LMS5"/>
<proteinExistence type="predicted"/>
<name>A0A2N6LMS5_9CYAN</name>
<protein>
    <submittedName>
        <fullName evidence="2">Uncharacterized protein</fullName>
    </submittedName>
</protein>
<keyword evidence="1" id="KW-0472">Membrane</keyword>
<sequence length="60" mass="7070">MALQFSLYYRTGFPVSIVIFPFAIDMRFLTNILFKLCKFNITEERQRAEGVPHKFALRIA</sequence>
<evidence type="ECO:0000313" key="2">
    <source>
        <dbReference type="EMBL" id="PMB26598.1"/>
    </source>
</evidence>
<reference evidence="2 3" key="1">
    <citation type="submission" date="2017-07" db="EMBL/GenBank/DDBJ databases">
        <title>Genomes of Fischerella (Mastigocladus) sp. strains.</title>
        <authorList>
            <person name="Miller S.R."/>
        </authorList>
    </citation>
    <scope>NUCLEOTIDE SEQUENCE [LARGE SCALE GENOMIC DNA]</scope>
    <source>
        <strain evidence="2 3">CCMEE 5318</strain>
    </source>
</reference>
<evidence type="ECO:0000313" key="3">
    <source>
        <dbReference type="Proteomes" id="UP000235081"/>
    </source>
</evidence>
<dbReference type="Proteomes" id="UP000235081">
    <property type="component" value="Unassembled WGS sequence"/>
</dbReference>
<comment type="caution">
    <text evidence="2">The sequence shown here is derived from an EMBL/GenBank/DDBJ whole genome shotgun (WGS) entry which is preliminary data.</text>
</comment>
<organism evidence="2 3">
    <name type="scientific">Fischerella thermalis CCMEE 5318</name>
    <dbReference type="NCBI Taxonomy" id="2019666"/>
    <lineage>
        <taxon>Bacteria</taxon>
        <taxon>Bacillati</taxon>
        <taxon>Cyanobacteriota</taxon>
        <taxon>Cyanophyceae</taxon>
        <taxon>Nostocales</taxon>
        <taxon>Hapalosiphonaceae</taxon>
        <taxon>Fischerella</taxon>
    </lineage>
</organism>
<gene>
    <name evidence="2" type="ORF">CEN46_03275</name>
</gene>
<dbReference type="EMBL" id="NMQE01000090">
    <property type="protein sequence ID" value="PMB26598.1"/>
    <property type="molecule type" value="Genomic_DNA"/>
</dbReference>